<name>A0A1I7BMG2_9FLAO</name>
<keyword evidence="1" id="KW-0812">Transmembrane</keyword>
<accession>A0A1I7BMG2</accession>
<dbReference type="Proteomes" id="UP000236454">
    <property type="component" value="Unassembled WGS sequence"/>
</dbReference>
<feature type="transmembrane region" description="Helical" evidence="1">
    <location>
        <begin position="311"/>
        <end position="334"/>
    </location>
</feature>
<evidence type="ECO:0000313" key="3">
    <source>
        <dbReference type="EMBL" id="SFT88370.1"/>
    </source>
</evidence>
<dbReference type="SUPFAM" id="SSF69593">
    <property type="entry name" value="Glycerol-3-phosphate (1)-acyltransferase"/>
    <property type="match status" value="1"/>
</dbReference>
<dbReference type="STRING" id="477690.SAMN05216474_2910"/>
<sequence length="440" mass="51352">MRLAYLALKFTLKFSLWVYYPRTRKINEPTKRFARTIFVSNHAASFMDPLVVASNQKPIVFFMTRADVFKPIMMPILWAAHMLPIYRAHDGEDTKKKNEEVFEKCNKILKNGRSLLIFGEGFTDDVFIRRLKPLKKGAARIGFGALEKINWSKNIYIQTVGVNYTEPNKFGSGTLISNGDPICLNDYRKEYEENPNKVINHLTQHIEKDLRSQLTHVDKKEWAPFHENVMRLTRKGMNPDNFDKKYTLVERWKYSQQLANWLNEQDLENDEQLIGLKKDTDRYFALLKRSKLDEKYMFNLVSEETTRYKDLLFLILSLPVTLLGLIHGFIPYIITKKFVENTMKRKVFWSSVKMMVGHILMGLYNIGIVMLINALFIKNTPIAWAYFFLVPMLSGLIAYKAIQHLKDYKIKSKLAKQDVSTLVKMRKDILEKIGAIIPVA</sequence>
<feature type="domain" description="Phospholipid/glycerol acyltransferase" evidence="2">
    <location>
        <begin position="36"/>
        <end position="165"/>
    </location>
</feature>
<dbReference type="PANTHER" id="PTHR31605:SF0">
    <property type="entry name" value="GLYCEROL-3-PHOSPHATE O-ACYLTRANSFERASE 1"/>
    <property type="match status" value="1"/>
</dbReference>
<evidence type="ECO:0000313" key="4">
    <source>
        <dbReference type="Proteomes" id="UP000236454"/>
    </source>
</evidence>
<evidence type="ECO:0000259" key="2">
    <source>
        <dbReference type="SMART" id="SM00563"/>
    </source>
</evidence>
<keyword evidence="1" id="KW-0472">Membrane</keyword>
<keyword evidence="3" id="KW-0012">Acyltransferase</keyword>
<organism evidence="3 4">
    <name type="scientific">Lishizhenia tianjinensis</name>
    <dbReference type="NCBI Taxonomy" id="477690"/>
    <lineage>
        <taxon>Bacteria</taxon>
        <taxon>Pseudomonadati</taxon>
        <taxon>Bacteroidota</taxon>
        <taxon>Flavobacteriia</taxon>
        <taxon>Flavobacteriales</taxon>
        <taxon>Crocinitomicaceae</taxon>
        <taxon>Lishizhenia</taxon>
    </lineage>
</organism>
<dbReference type="OrthoDB" id="9806008at2"/>
<protein>
    <submittedName>
        <fullName evidence="3">1-acyl-sn-glycerol-3-phosphate acyltransferase</fullName>
    </submittedName>
</protein>
<dbReference type="SMART" id="SM00563">
    <property type="entry name" value="PlsC"/>
    <property type="match status" value="1"/>
</dbReference>
<evidence type="ECO:0000256" key="1">
    <source>
        <dbReference type="SAM" id="Phobius"/>
    </source>
</evidence>
<dbReference type="PANTHER" id="PTHR31605">
    <property type="entry name" value="GLYCEROL-3-PHOSPHATE O-ACYLTRANSFERASE 1"/>
    <property type="match status" value="1"/>
</dbReference>
<dbReference type="GO" id="GO:0008654">
    <property type="term" value="P:phospholipid biosynthetic process"/>
    <property type="evidence" value="ECO:0007669"/>
    <property type="project" value="TreeGrafter"/>
</dbReference>
<gene>
    <name evidence="3" type="ORF">SAMN05216474_2910</name>
</gene>
<keyword evidence="1" id="KW-1133">Transmembrane helix</keyword>
<dbReference type="InterPro" id="IPR052744">
    <property type="entry name" value="GPAT/DAPAT"/>
</dbReference>
<dbReference type="RefSeq" id="WP_090252352.1">
    <property type="nucleotide sequence ID" value="NZ_FPAS01000006.1"/>
</dbReference>
<dbReference type="GO" id="GO:0004366">
    <property type="term" value="F:glycerol-3-phosphate O-acyltransferase activity"/>
    <property type="evidence" value="ECO:0007669"/>
    <property type="project" value="TreeGrafter"/>
</dbReference>
<dbReference type="AlphaFoldDB" id="A0A1I7BMG2"/>
<dbReference type="EMBL" id="FPAS01000006">
    <property type="protein sequence ID" value="SFT88370.1"/>
    <property type="molecule type" value="Genomic_DNA"/>
</dbReference>
<dbReference type="InterPro" id="IPR002123">
    <property type="entry name" value="Plipid/glycerol_acylTrfase"/>
</dbReference>
<keyword evidence="3" id="KW-0808">Transferase</keyword>
<proteinExistence type="predicted"/>
<feature type="transmembrane region" description="Helical" evidence="1">
    <location>
        <begin position="355"/>
        <end position="377"/>
    </location>
</feature>
<dbReference type="GO" id="GO:0016287">
    <property type="term" value="F:glycerone-phosphate O-acyltransferase activity"/>
    <property type="evidence" value="ECO:0007669"/>
    <property type="project" value="TreeGrafter"/>
</dbReference>
<feature type="transmembrane region" description="Helical" evidence="1">
    <location>
        <begin position="383"/>
        <end position="402"/>
    </location>
</feature>
<keyword evidence="4" id="KW-1185">Reference proteome</keyword>
<reference evidence="3 4" key="1">
    <citation type="submission" date="2016-10" db="EMBL/GenBank/DDBJ databases">
        <authorList>
            <person name="de Groot N.N."/>
        </authorList>
    </citation>
    <scope>NUCLEOTIDE SEQUENCE [LARGE SCALE GENOMIC DNA]</scope>
    <source>
        <strain evidence="3 4">CGMCC 1.7005</strain>
    </source>
</reference>
<dbReference type="Pfam" id="PF01553">
    <property type="entry name" value="Acyltransferase"/>
    <property type="match status" value="1"/>
</dbReference>